<keyword evidence="10" id="KW-0807">Transducer</keyword>
<evidence type="ECO:0000256" key="9">
    <source>
        <dbReference type="ARBA" id="ARBA00029447"/>
    </source>
</evidence>
<evidence type="ECO:0000256" key="6">
    <source>
        <dbReference type="ARBA" id="ARBA00022692"/>
    </source>
</evidence>
<protein>
    <submittedName>
        <fullName evidence="16">Methyl-accepting chemotaxis protein</fullName>
    </submittedName>
</protein>
<evidence type="ECO:0000256" key="12">
    <source>
        <dbReference type="SAM" id="Phobius"/>
    </source>
</evidence>
<dbReference type="SUPFAM" id="SSF58104">
    <property type="entry name" value="Methyl-accepting chemotaxis protein (MCP) signaling domain"/>
    <property type="match status" value="1"/>
</dbReference>
<evidence type="ECO:0000256" key="2">
    <source>
        <dbReference type="ARBA" id="ARBA00022475"/>
    </source>
</evidence>
<dbReference type="InterPro" id="IPR003660">
    <property type="entry name" value="HAMP_dom"/>
</dbReference>
<dbReference type="PANTHER" id="PTHR43531:SF7">
    <property type="entry name" value="AEROTAXIS RECEPTOR"/>
    <property type="match status" value="1"/>
</dbReference>
<dbReference type="InterPro" id="IPR013655">
    <property type="entry name" value="PAS_fold_3"/>
</dbReference>
<dbReference type="GO" id="GO:0005886">
    <property type="term" value="C:plasma membrane"/>
    <property type="evidence" value="ECO:0007669"/>
    <property type="project" value="UniProtKB-SubCell"/>
</dbReference>
<feature type="domain" description="PAS" evidence="14">
    <location>
        <begin position="65"/>
        <end position="100"/>
    </location>
</feature>
<keyword evidence="2" id="KW-1003">Cell membrane</keyword>
<dbReference type="AlphaFoldDB" id="Q3JVR3"/>
<comment type="subcellular location">
    <subcellularLocation>
        <location evidence="1">Cell inner membrane</location>
        <topology evidence="1">Multi-pass membrane protein</topology>
    </subcellularLocation>
</comment>
<evidence type="ECO:0000256" key="1">
    <source>
        <dbReference type="ARBA" id="ARBA00004429"/>
    </source>
</evidence>
<dbReference type="PROSITE" id="PS50111">
    <property type="entry name" value="CHEMOTAXIS_TRANSDUC_2"/>
    <property type="match status" value="1"/>
</dbReference>
<keyword evidence="5" id="KW-0997">Cell inner membrane</keyword>
<dbReference type="Pfam" id="PF00015">
    <property type="entry name" value="MCPsignal"/>
    <property type="match status" value="1"/>
</dbReference>
<comment type="similarity">
    <text evidence="9">Belongs to the methyl-accepting chemotaxis (MCP) protein family.</text>
</comment>
<dbReference type="CDD" id="cd00130">
    <property type="entry name" value="PAS"/>
    <property type="match status" value="1"/>
</dbReference>
<dbReference type="InterPro" id="IPR000014">
    <property type="entry name" value="PAS"/>
</dbReference>
<keyword evidence="7 12" id="KW-1133">Transmembrane helix</keyword>
<accession>Q3JVR3</accession>
<dbReference type="GO" id="GO:0052131">
    <property type="term" value="P:positive aerotaxis"/>
    <property type="evidence" value="ECO:0007669"/>
    <property type="project" value="UniProtKB-ARBA"/>
</dbReference>
<evidence type="ECO:0000256" key="5">
    <source>
        <dbReference type="ARBA" id="ARBA00022519"/>
    </source>
</evidence>
<evidence type="ECO:0000256" key="11">
    <source>
        <dbReference type="SAM" id="MobiDB-lite"/>
    </source>
</evidence>
<evidence type="ECO:0000256" key="3">
    <source>
        <dbReference type="ARBA" id="ARBA00022481"/>
    </source>
</evidence>
<dbReference type="FunFam" id="3.30.450.20:FF:000046">
    <property type="entry name" value="Aerotaxis sensor receptor"/>
    <property type="match status" value="1"/>
</dbReference>
<name>Q3JVR3_BURP1</name>
<dbReference type="Gene3D" id="1.10.287.950">
    <property type="entry name" value="Methyl-accepting chemotaxis protein"/>
    <property type="match status" value="1"/>
</dbReference>
<feature type="domain" description="Methyl-accepting transducer" evidence="13">
    <location>
        <begin position="311"/>
        <end position="540"/>
    </location>
</feature>
<dbReference type="PROSITE" id="PS50885">
    <property type="entry name" value="HAMP"/>
    <property type="match status" value="1"/>
</dbReference>
<keyword evidence="8 12" id="KW-0472">Membrane</keyword>
<evidence type="ECO:0000256" key="4">
    <source>
        <dbReference type="ARBA" id="ARBA00022500"/>
    </source>
</evidence>
<feature type="region of interest" description="Disordered" evidence="11">
    <location>
        <begin position="565"/>
        <end position="590"/>
    </location>
</feature>
<evidence type="ECO:0000313" key="16">
    <source>
        <dbReference type="EMBL" id="ABA48264.1"/>
    </source>
</evidence>
<dbReference type="SUPFAM" id="SSF55785">
    <property type="entry name" value="PYP-like sensor domain (PAS domain)"/>
    <property type="match status" value="1"/>
</dbReference>
<feature type="transmembrane region" description="Helical" evidence="12">
    <location>
        <begin position="211"/>
        <end position="229"/>
    </location>
</feature>
<dbReference type="NCBIfam" id="TIGR00229">
    <property type="entry name" value="sensory_box"/>
    <property type="match status" value="1"/>
</dbReference>
<dbReference type="PANTHER" id="PTHR43531">
    <property type="entry name" value="PROTEIN ICFG"/>
    <property type="match status" value="1"/>
</dbReference>
<dbReference type="KEGG" id="bpm:BURPS1710b_0927"/>
<dbReference type="SMART" id="SM00283">
    <property type="entry name" value="MA"/>
    <property type="match status" value="1"/>
</dbReference>
<dbReference type="EMBL" id="CP000124">
    <property type="protein sequence ID" value="ABA48264.1"/>
    <property type="molecule type" value="Genomic_DNA"/>
</dbReference>
<dbReference type="InterPro" id="IPR035965">
    <property type="entry name" value="PAS-like_dom_sf"/>
</dbReference>
<gene>
    <name evidence="16" type="primary">aer</name>
    <name evidence="16" type="ordered locus">BURPS1710b_0927</name>
</gene>
<sequence length="623" mass="66446">MDSTHSALAKSSVNPIMSPDCAFHRSGDRRRCGSYGENPHMRANLPVTQREYDFPDDATLMSTTDPQSYVTYANAAFIQVSGFERDEIIGEPHNFVRHPDMPTEAFADMWATLKAGRSWTAVIKNRRKDGDHYWVRANATPVIRNGQLVGYMSVRTKPSREEIAQADALYRDLREHRARGRKFHQGLVVRTGLFGWMSLLQTMSARWRVRAALLALLAGSAWTAFLFGLHGVMFEGFAATETVLLLLAECWLAAQITAPLQRVLKQSLAVAAGQAGDNVHLNRVDEIGMIMRAVNQAGLNLRSLVDDVSEQLSGLQGASGKIAAGNDDLSGRSEQAAASLEETAASMEQMTATVRNNADTATQAGQLAGSTSAAAEKGDAVVGQVVATMGEISASSRKISEIIGVIDSIAFQTNILALNAAVEAARAGEQGRGFAVVAAEVRTLAQRSANAAKEIAALIHDSVQKTAAGSALVDQAGDAMNEIRSQVAQVAGLIGEIGSATREQSDGIGQVNVAVTQLDKMTQQNAALVQESASTADELKRRTQRLVDAVAVFRVNARVPARHDDARAPRAGAAAAMRERASVARPRPAMRAAPAPSLALANASTAQAPARATANADADWQTF</sequence>
<dbReference type="SMART" id="SM00086">
    <property type="entry name" value="PAC"/>
    <property type="match status" value="1"/>
</dbReference>
<keyword evidence="3" id="KW-0488">Methylation</keyword>
<evidence type="ECO:0000256" key="10">
    <source>
        <dbReference type="PROSITE-ProRule" id="PRU00284"/>
    </source>
</evidence>
<dbReference type="InterPro" id="IPR004089">
    <property type="entry name" value="MCPsignal_dom"/>
</dbReference>
<dbReference type="FunFam" id="1.10.287.950:FF:000001">
    <property type="entry name" value="Methyl-accepting chemotaxis sensory transducer"/>
    <property type="match status" value="1"/>
</dbReference>
<dbReference type="InterPro" id="IPR001610">
    <property type="entry name" value="PAC"/>
</dbReference>
<dbReference type="HOGENOM" id="CLU_000445_107_26_4"/>
<organism evidence="16 17">
    <name type="scientific">Burkholderia pseudomallei (strain 1710b)</name>
    <dbReference type="NCBI Taxonomy" id="320372"/>
    <lineage>
        <taxon>Bacteria</taxon>
        <taxon>Pseudomonadati</taxon>
        <taxon>Pseudomonadota</taxon>
        <taxon>Betaproteobacteria</taxon>
        <taxon>Burkholderiales</taxon>
        <taxon>Burkholderiaceae</taxon>
        <taxon>Burkholderia</taxon>
        <taxon>pseudomallei group</taxon>
    </lineage>
</organism>
<dbReference type="Pfam" id="PF08447">
    <property type="entry name" value="PAS_3"/>
    <property type="match status" value="1"/>
</dbReference>
<evidence type="ECO:0000259" key="13">
    <source>
        <dbReference type="PROSITE" id="PS50111"/>
    </source>
</evidence>
<evidence type="ECO:0000256" key="8">
    <source>
        <dbReference type="ARBA" id="ARBA00023136"/>
    </source>
</evidence>
<evidence type="ECO:0000259" key="15">
    <source>
        <dbReference type="PROSITE" id="PS50885"/>
    </source>
</evidence>
<evidence type="ECO:0000256" key="7">
    <source>
        <dbReference type="ARBA" id="ARBA00022989"/>
    </source>
</evidence>
<dbReference type="GO" id="GO:0007165">
    <property type="term" value="P:signal transduction"/>
    <property type="evidence" value="ECO:0007669"/>
    <property type="project" value="UniProtKB-KW"/>
</dbReference>
<dbReference type="Proteomes" id="UP000002700">
    <property type="component" value="Chromosome I"/>
</dbReference>
<keyword evidence="6 12" id="KW-0812">Transmembrane</keyword>
<keyword evidence="4" id="KW-0145">Chemotaxis</keyword>
<feature type="domain" description="HAMP" evidence="15">
    <location>
        <begin position="254"/>
        <end position="306"/>
    </location>
</feature>
<dbReference type="GO" id="GO:0004888">
    <property type="term" value="F:transmembrane signaling receptor activity"/>
    <property type="evidence" value="ECO:0007669"/>
    <property type="project" value="TreeGrafter"/>
</dbReference>
<dbReference type="EnsemblBacteria" id="ABA48264">
    <property type="protein sequence ID" value="ABA48264"/>
    <property type="gene ID" value="BURPS1710b_0927"/>
</dbReference>
<dbReference type="InterPro" id="IPR051310">
    <property type="entry name" value="MCP_chemotaxis"/>
</dbReference>
<evidence type="ECO:0000313" key="17">
    <source>
        <dbReference type="Proteomes" id="UP000002700"/>
    </source>
</evidence>
<dbReference type="Gene3D" id="3.30.450.20">
    <property type="entry name" value="PAS domain"/>
    <property type="match status" value="1"/>
</dbReference>
<reference evidence="16 17" key="1">
    <citation type="submission" date="2005-09" db="EMBL/GenBank/DDBJ databases">
        <authorList>
            <person name="Woods D.E."/>
            <person name="Nierman W.C."/>
        </authorList>
    </citation>
    <scope>NUCLEOTIDE SEQUENCE [LARGE SCALE GENOMIC DNA]</scope>
    <source>
        <strain evidence="16 17">1710b</strain>
    </source>
</reference>
<dbReference type="CDD" id="cd11386">
    <property type="entry name" value="MCP_signal"/>
    <property type="match status" value="1"/>
</dbReference>
<dbReference type="Pfam" id="PF00672">
    <property type="entry name" value="HAMP"/>
    <property type="match status" value="1"/>
</dbReference>
<evidence type="ECO:0000259" key="14">
    <source>
        <dbReference type="PROSITE" id="PS50112"/>
    </source>
</evidence>
<proteinExistence type="inferred from homology"/>
<dbReference type="PROSITE" id="PS50112">
    <property type="entry name" value="PAS"/>
    <property type="match status" value="1"/>
</dbReference>